<dbReference type="AlphaFoldDB" id="A0A6J7K3I4"/>
<dbReference type="InterPro" id="IPR043504">
    <property type="entry name" value="Peptidase_S1_PA_chymotrypsin"/>
</dbReference>
<evidence type="ECO:0000313" key="4">
    <source>
        <dbReference type="EMBL" id="CAB4949499.1"/>
    </source>
</evidence>
<dbReference type="InterPro" id="IPR036034">
    <property type="entry name" value="PDZ_sf"/>
</dbReference>
<dbReference type="EMBL" id="CAFBNL010000024">
    <property type="protein sequence ID" value="CAB4949499.1"/>
    <property type="molecule type" value="Genomic_DNA"/>
</dbReference>
<feature type="compositionally biased region" description="Basic and acidic residues" evidence="1">
    <location>
        <begin position="61"/>
        <end position="71"/>
    </location>
</feature>
<keyword evidence="2" id="KW-0472">Membrane</keyword>
<feature type="domain" description="PDZ" evidence="3">
    <location>
        <begin position="338"/>
        <end position="414"/>
    </location>
</feature>
<evidence type="ECO:0000256" key="1">
    <source>
        <dbReference type="SAM" id="MobiDB-lite"/>
    </source>
</evidence>
<feature type="region of interest" description="Disordered" evidence="1">
    <location>
        <begin position="1"/>
        <end position="71"/>
    </location>
</feature>
<dbReference type="SMART" id="SM00228">
    <property type="entry name" value="PDZ"/>
    <property type="match status" value="1"/>
</dbReference>
<dbReference type="InterPro" id="IPR009003">
    <property type="entry name" value="Peptidase_S1_PA"/>
</dbReference>
<feature type="transmembrane region" description="Helical" evidence="2">
    <location>
        <begin position="73"/>
        <end position="94"/>
    </location>
</feature>
<sequence>MPRKTPKSGSEGANGENPEPAGGESGSTRGWIHPSELGSRFDAVDAKDRAVETPQSSPSTSDDKRTRESRDRLLRRSVISCAALSIAFGGIALWRYASVQSDGGSAGGGSSEALAATTGASKGNLEGANASVTSSIAAVHLHQGAEVSTISGICVKGGIVTASGPVSRDGFQLTGVQITGVQITVALESLQEGAQTASEHAVSVSSVDELSGLAYLTGYQCPESQLSMEQARRWRSGEALVIAARPTRQPRSTQVRAQVFSEGGVVAKTQFGRTGDAVLLPILEGGSKQPTKSVTDSSAIGTALVNSSGEFMGVVIAEAMGSYLAIPSSMARRVISQFINGERVEAGWLGLELDTDSKILAVSAGSPAEGAGILVGEQIYATDGARTAGVETLLAYLQAQAPGDRVSLTMENQGRTREVIVILGYRPADEGS</sequence>
<keyword evidence="2" id="KW-0812">Transmembrane</keyword>
<accession>A0A6J7K3I4</accession>
<dbReference type="InterPro" id="IPR041489">
    <property type="entry name" value="PDZ_6"/>
</dbReference>
<dbReference type="Gene3D" id="2.40.10.10">
    <property type="entry name" value="Trypsin-like serine proteases"/>
    <property type="match status" value="1"/>
</dbReference>
<dbReference type="PROSITE" id="PS50106">
    <property type="entry name" value="PDZ"/>
    <property type="match status" value="1"/>
</dbReference>
<evidence type="ECO:0000259" key="3">
    <source>
        <dbReference type="PROSITE" id="PS50106"/>
    </source>
</evidence>
<gene>
    <name evidence="4" type="ORF">UFOPK3789_00592</name>
</gene>
<keyword evidence="2" id="KW-1133">Transmembrane helix</keyword>
<dbReference type="SUPFAM" id="SSF50494">
    <property type="entry name" value="Trypsin-like serine proteases"/>
    <property type="match status" value="1"/>
</dbReference>
<dbReference type="InterPro" id="IPR001478">
    <property type="entry name" value="PDZ"/>
</dbReference>
<dbReference type="Pfam" id="PF17820">
    <property type="entry name" value="PDZ_6"/>
    <property type="match status" value="1"/>
</dbReference>
<protein>
    <submittedName>
        <fullName evidence="4">Unannotated protein</fullName>
    </submittedName>
</protein>
<name>A0A6J7K3I4_9ZZZZ</name>
<reference evidence="4" key="1">
    <citation type="submission" date="2020-05" db="EMBL/GenBank/DDBJ databases">
        <authorList>
            <person name="Chiriac C."/>
            <person name="Salcher M."/>
            <person name="Ghai R."/>
            <person name="Kavagutti S V."/>
        </authorList>
    </citation>
    <scope>NUCLEOTIDE SEQUENCE</scope>
</reference>
<proteinExistence type="predicted"/>
<dbReference type="Gene3D" id="2.30.42.10">
    <property type="match status" value="1"/>
</dbReference>
<organism evidence="4">
    <name type="scientific">freshwater metagenome</name>
    <dbReference type="NCBI Taxonomy" id="449393"/>
    <lineage>
        <taxon>unclassified sequences</taxon>
        <taxon>metagenomes</taxon>
        <taxon>ecological metagenomes</taxon>
    </lineage>
</organism>
<evidence type="ECO:0000256" key="2">
    <source>
        <dbReference type="SAM" id="Phobius"/>
    </source>
</evidence>
<dbReference type="SUPFAM" id="SSF50156">
    <property type="entry name" value="PDZ domain-like"/>
    <property type="match status" value="1"/>
</dbReference>
<feature type="compositionally biased region" description="Basic and acidic residues" evidence="1">
    <location>
        <begin position="42"/>
        <end position="51"/>
    </location>
</feature>